<keyword evidence="2" id="KW-1133">Transmembrane helix</keyword>
<evidence type="ECO:0000313" key="4">
    <source>
        <dbReference type="Proteomes" id="UP000283479"/>
    </source>
</evidence>
<dbReference type="OrthoDB" id="4569120at2"/>
<name>A0A3S3AHC2_9NOCA</name>
<feature type="transmembrane region" description="Helical" evidence="2">
    <location>
        <begin position="62"/>
        <end position="80"/>
    </location>
</feature>
<evidence type="ECO:0000313" key="3">
    <source>
        <dbReference type="EMBL" id="RVW00545.1"/>
    </source>
</evidence>
<evidence type="ECO:0000256" key="2">
    <source>
        <dbReference type="SAM" id="Phobius"/>
    </source>
</evidence>
<reference evidence="3 4" key="1">
    <citation type="submission" date="2018-11" db="EMBL/GenBank/DDBJ databases">
        <title>Rhodococcus spongicola sp. nov. and Rhodococcus xishaensis sp. nov. from marine sponges.</title>
        <authorList>
            <person name="Li L."/>
            <person name="Lin H.W."/>
        </authorList>
    </citation>
    <scope>NUCLEOTIDE SEQUENCE [LARGE SCALE GENOMIC DNA]</scope>
    <source>
        <strain evidence="3 4">LHW51113</strain>
    </source>
</reference>
<dbReference type="InterPro" id="IPR032407">
    <property type="entry name" value="MHB"/>
</dbReference>
<dbReference type="AlphaFoldDB" id="A0A3S3AHC2"/>
<sequence length="190" mass="20501">MAGRPGSGTNTANVNECSTQRDSQEVRRRSTVNVQIAIVVSRPFDPTTRGNRMRISRTRLKLGIAAAGAVAAAVLVPGVASAEPGALAGTTCSADQIDAALRAEAPKLAAWLDEHPEAKEKREAFWAMSPEERQDVIDNRDEKREAFKAMSPEEREAISADRDRPGKPSTSQRVVLSEKAQVIADTCGNY</sequence>
<feature type="region of interest" description="Disordered" evidence="1">
    <location>
        <begin position="134"/>
        <end position="177"/>
    </location>
</feature>
<dbReference type="Proteomes" id="UP000283479">
    <property type="component" value="Unassembled WGS sequence"/>
</dbReference>
<gene>
    <name evidence="3" type="ORF">EGT50_14385</name>
</gene>
<keyword evidence="4" id="KW-1185">Reference proteome</keyword>
<dbReference type="EMBL" id="RKLO01000006">
    <property type="protein sequence ID" value="RVW00545.1"/>
    <property type="molecule type" value="Genomic_DNA"/>
</dbReference>
<evidence type="ECO:0000256" key="1">
    <source>
        <dbReference type="SAM" id="MobiDB-lite"/>
    </source>
</evidence>
<protein>
    <submittedName>
        <fullName evidence="3">Hemophore-related protein</fullName>
    </submittedName>
</protein>
<dbReference type="NCBIfam" id="TIGR04529">
    <property type="entry name" value="MTB_hemophore"/>
    <property type="match status" value="1"/>
</dbReference>
<accession>A0A3S3AHC2</accession>
<comment type="caution">
    <text evidence="3">The sequence shown here is derived from an EMBL/GenBank/DDBJ whole genome shotgun (WGS) entry which is preliminary data.</text>
</comment>
<proteinExistence type="predicted"/>
<feature type="compositionally biased region" description="Polar residues" evidence="1">
    <location>
        <begin position="7"/>
        <end position="21"/>
    </location>
</feature>
<keyword evidence="2" id="KW-0472">Membrane</keyword>
<feature type="region of interest" description="Disordered" evidence="1">
    <location>
        <begin position="1"/>
        <end position="29"/>
    </location>
</feature>
<feature type="compositionally biased region" description="Basic and acidic residues" evidence="1">
    <location>
        <begin position="134"/>
        <end position="166"/>
    </location>
</feature>
<organism evidence="3 4">
    <name type="scientific">Rhodococcus xishaensis</name>
    <dbReference type="NCBI Taxonomy" id="2487364"/>
    <lineage>
        <taxon>Bacteria</taxon>
        <taxon>Bacillati</taxon>
        <taxon>Actinomycetota</taxon>
        <taxon>Actinomycetes</taxon>
        <taxon>Mycobacteriales</taxon>
        <taxon>Nocardiaceae</taxon>
        <taxon>Rhodococcus</taxon>
    </lineage>
</organism>
<dbReference type="GO" id="GO:0020037">
    <property type="term" value="F:heme binding"/>
    <property type="evidence" value="ECO:0007669"/>
    <property type="project" value="InterPro"/>
</dbReference>
<keyword evidence="2" id="KW-0812">Transmembrane</keyword>